<proteinExistence type="predicted"/>
<evidence type="ECO:0000313" key="3">
    <source>
        <dbReference type="Proteomes" id="UP001476798"/>
    </source>
</evidence>
<sequence>AVIPGNGLRFLPNHSEITPPSQAGHLLFLCLSILHCQLKSQLVSPYVLANFDLQSPTFMTCDAFSTVVSTILSLLFPGALRARFVTVKQCCKGLVWWPAIDRDVEVLANDSVERFNQTLRAHLAESLPISSALQSTLLHYRAMVYATLRQCSSPPDATGDATGDAPASSNPLGRTTTSHEAVVWQEALGKTVSDWVQIR</sequence>
<dbReference type="Proteomes" id="UP001476798">
    <property type="component" value="Unassembled WGS sequence"/>
</dbReference>
<protein>
    <submittedName>
        <fullName evidence="2">Uncharacterized protein</fullName>
    </submittedName>
</protein>
<feature type="compositionally biased region" description="Low complexity" evidence="1">
    <location>
        <begin position="155"/>
        <end position="167"/>
    </location>
</feature>
<dbReference type="EMBL" id="JAHRIO010040600">
    <property type="protein sequence ID" value="MEQ2171422.1"/>
    <property type="molecule type" value="Genomic_DNA"/>
</dbReference>
<reference evidence="2 3" key="1">
    <citation type="submission" date="2021-06" db="EMBL/GenBank/DDBJ databases">
        <authorList>
            <person name="Palmer J.M."/>
        </authorList>
    </citation>
    <scope>NUCLEOTIDE SEQUENCE [LARGE SCALE GENOMIC DNA]</scope>
    <source>
        <strain evidence="2 3">GA_2019</strain>
        <tissue evidence="2">Muscle</tissue>
    </source>
</reference>
<keyword evidence="3" id="KW-1185">Reference proteome</keyword>
<accession>A0ABV0NJ36</accession>
<feature type="non-terminal residue" evidence="2">
    <location>
        <position position="1"/>
    </location>
</feature>
<name>A0ABV0NJ36_9TELE</name>
<gene>
    <name evidence="2" type="ORF">GOODEAATRI_010523</name>
</gene>
<comment type="caution">
    <text evidence="2">The sequence shown here is derived from an EMBL/GenBank/DDBJ whole genome shotgun (WGS) entry which is preliminary data.</text>
</comment>
<organism evidence="2 3">
    <name type="scientific">Goodea atripinnis</name>
    <dbReference type="NCBI Taxonomy" id="208336"/>
    <lineage>
        <taxon>Eukaryota</taxon>
        <taxon>Metazoa</taxon>
        <taxon>Chordata</taxon>
        <taxon>Craniata</taxon>
        <taxon>Vertebrata</taxon>
        <taxon>Euteleostomi</taxon>
        <taxon>Actinopterygii</taxon>
        <taxon>Neopterygii</taxon>
        <taxon>Teleostei</taxon>
        <taxon>Neoteleostei</taxon>
        <taxon>Acanthomorphata</taxon>
        <taxon>Ovalentaria</taxon>
        <taxon>Atherinomorphae</taxon>
        <taxon>Cyprinodontiformes</taxon>
        <taxon>Goodeidae</taxon>
        <taxon>Goodea</taxon>
    </lineage>
</organism>
<evidence type="ECO:0000256" key="1">
    <source>
        <dbReference type="SAM" id="MobiDB-lite"/>
    </source>
</evidence>
<feature type="region of interest" description="Disordered" evidence="1">
    <location>
        <begin position="155"/>
        <end position="176"/>
    </location>
</feature>
<evidence type="ECO:0000313" key="2">
    <source>
        <dbReference type="EMBL" id="MEQ2171422.1"/>
    </source>
</evidence>